<accession>S7PQX5</accession>
<evidence type="ECO:0000256" key="1">
    <source>
        <dbReference type="SAM" id="MobiDB-lite"/>
    </source>
</evidence>
<protein>
    <submittedName>
        <fullName evidence="2">Uncharacterized protein</fullName>
    </submittedName>
</protein>
<dbReference type="HOGENOM" id="CLU_930822_0_0_1"/>
<dbReference type="OrthoDB" id="3264327at2759"/>
<gene>
    <name evidence="2" type="ORF">GLOTRDRAFT_134513</name>
</gene>
<keyword evidence="3" id="KW-1185">Reference proteome</keyword>
<feature type="compositionally biased region" description="Polar residues" evidence="1">
    <location>
        <begin position="228"/>
        <end position="238"/>
    </location>
</feature>
<name>S7PQX5_GLOTA</name>
<dbReference type="KEGG" id="gtr:GLOTRDRAFT_134513"/>
<evidence type="ECO:0000313" key="3">
    <source>
        <dbReference type="Proteomes" id="UP000030669"/>
    </source>
</evidence>
<dbReference type="Proteomes" id="UP000030669">
    <property type="component" value="Unassembled WGS sequence"/>
</dbReference>
<proteinExistence type="predicted"/>
<feature type="compositionally biased region" description="Polar residues" evidence="1">
    <location>
        <begin position="246"/>
        <end position="278"/>
    </location>
</feature>
<organism evidence="2 3">
    <name type="scientific">Gloeophyllum trabeum (strain ATCC 11539 / FP-39264 / Madison 617)</name>
    <name type="common">Brown rot fungus</name>
    <dbReference type="NCBI Taxonomy" id="670483"/>
    <lineage>
        <taxon>Eukaryota</taxon>
        <taxon>Fungi</taxon>
        <taxon>Dikarya</taxon>
        <taxon>Basidiomycota</taxon>
        <taxon>Agaricomycotina</taxon>
        <taxon>Agaricomycetes</taxon>
        <taxon>Gloeophyllales</taxon>
        <taxon>Gloeophyllaceae</taxon>
        <taxon>Gloeophyllum</taxon>
    </lineage>
</organism>
<evidence type="ECO:0000313" key="2">
    <source>
        <dbReference type="EMBL" id="EPQ49873.1"/>
    </source>
</evidence>
<dbReference type="GeneID" id="19303067"/>
<sequence length="299" mass="33114">MNDREFREFMCMTALDEQSKAGQYILVAKEGAIPWNTTKCAEAGIDCPLASELDTVLRCQDLTLANGDRIAPSKYVAYGEKDLPKVGQVQEILVHPTHKSLIGMLVVPCVLESEIEPYRFPRCRRVANAQCLLSFEDILCAVSTIHNCAEHGCVSTMTRNVIQERQITINRESEYLHSVEPEDRLLNLAQLRSSSIIQSLHHVLPEPEHQTCQEMIKAAVQNRKEWDLTQSKAKGNTSAKKRKQPNAPSAPNPHQATRARTNGQLCSSHIEETTSTAVSVPGAIPSADVRDTSQCANNA</sequence>
<feature type="region of interest" description="Disordered" evidence="1">
    <location>
        <begin position="226"/>
        <end position="299"/>
    </location>
</feature>
<dbReference type="AlphaFoldDB" id="S7PQX5"/>
<reference evidence="2 3" key="1">
    <citation type="journal article" date="2012" name="Science">
        <title>The Paleozoic origin of enzymatic lignin decomposition reconstructed from 31 fungal genomes.</title>
        <authorList>
            <person name="Floudas D."/>
            <person name="Binder M."/>
            <person name="Riley R."/>
            <person name="Barry K."/>
            <person name="Blanchette R.A."/>
            <person name="Henrissat B."/>
            <person name="Martinez A.T."/>
            <person name="Otillar R."/>
            <person name="Spatafora J.W."/>
            <person name="Yadav J.S."/>
            <person name="Aerts A."/>
            <person name="Benoit I."/>
            <person name="Boyd A."/>
            <person name="Carlson A."/>
            <person name="Copeland A."/>
            <person name="Coutinho P.M."/>
            <person name="de Vries R.P."/>
            <person name="Ferreira P."/>
            <person name="Findley K."/>
            <person name="Foster B."/>
            <person name="Gaskell J."/>
            <person name="Glotzer D."/>
            <person name="Gorecki P."/>
            <person name="Heitman J."/>
            <person name="Hesse C."/>
            <person name="Hori C."/>
            <person name="Igarashi K."/>
            <person name="Jurgens J.A."/>
            <person name="Kallen N."/>
            <person name="Kersten P."/>
            <person name="Kohler A."/>
            <person name="Kuees U."/>
            <person name="Kumar T.K.A."/>
            <person name="Kuo A."/>
            <person name="LaButti K."/>
            <person name="Larrondo L.F."/>
            <person name="Lindquist E."/>
            <person name="Ling A."/>
            <person name="Lombard V."/>
            <person name="Lucas S."/>
            <person name="Lundell T."/>
            <person name="Martin R."/>
            <person name="McLaughlin D.J."/>
            <person name="Morgenstern I."/>
            <person name="Morin E."/>
            <person name="Murat C."/>
            <person name="Nagy L.G."/>
            <person name="Nolan M."/>
            <person name="Ohm R.A."/>
            <person name="Patyshakuliyeva A."/>
            <person name="Rokas A."/>
            <person name="Ruiz-Duenas F.J."/>
            <person name="Sabat G."/>
            <person name="Salamov A."/>
            <person name="Samejima M."/>
            <person name="Schmutz J."/>
            <person name="Slot J.C."/>
            <person name="St John F."/>
            <person name="Stenlid J."/>
            <person name="Sun H."/>
            <person name="Sun S."/>
            <person name="Syed K."/>
            <person name="Tsang A."/>
            <person name="Wiebenga A."/>
            <person name="Young D."/>
            <person name="Pisabarro A."/>
            <person name="Eastwood D.C."/>
            <person name="Martin F."/>
            <person name="Cullen D."/>
            <person name="Grigoriev I.V."/>
            <person name="Hibbett D.S."/>
        </authorList>
    </citation>
    <scope>NUCLEOTIDE SEQUENCE [LARGE SCALE GENOMIC DNA]</scope>
    <source>
        <strain evidence="2 3">ATCC 11539</strain>
    </source>
</reference>
<dbReference type="EMBL" id="KB469538">
    <property type="protein sequence ID" value="EPQ49873.1"/>
    <property type="molecule type" value="Genomic_DNA"/>
</dbReference>
<dbReference type="RefSeq" id="XP_007871671.1">
    <property type="nucleotide sequence ID" value="XM_007873480.1"/>
</dbReference>